<evidence type="ECO:0000256" key="4">
    <source>
        <dbReference type="ARBA" id="ARBA00023136"/>
    </source>
</evidence>
<comment type="caution">
    <text evidence="8">The sequence shown here is derived from an EMBL/GenBank/DDBJ whole genome shotgun (WGS) entry which is preliminary data.</text>
</comment>
<evidence type="ECO:0000256" key="5">
    <source>
        <dbReference type="ARBA" id="ARBA00023180"/>
    </source>
</evidence>
<name>A0A443S5X8_9ACAR</name>
<evidence type="ECO:0000256" key="2">
    <source>
        <dbReference type="ARBA" id="ARBA00022692"/>
    </source>
</evidence>
<keyword evidence="4 6" id="KW-0472">Membrane</keyword>
<keyword evidence="9" id="KW-1185">Reference proteome</keyword>
<gene>
    <name evidence="8" type="ORF">B4U80_13455</name>
</gene>
<dbReference type="GO" id="GO:0016020">
    <property type="term" value="C:membrane"/>
    <property type="evidence" value="ECO:0007669"/>
    <property type="project" value="UniProtKB-SubCell"/>
</dbReference>
<evidence type="ECO:0000259" key="7">
    <source>
        <dbReference type="Pfam" id="PF01094"/>
    </source>
</evidence>
<keyword evidence="8" id="KW-0675">Receptor</keyword>
<feature type="domain" description="Receptor ligand binding region" evidence="7">
    <location>
        <begin position="77"/>
        <end position="155"/>
    </location>
</feature>
<protein>
    <submittedName>
        <fullName evidence="8">Metabotropic glutamate receptor-like protein</fullName>
    </submittedName>
</protein>
<comment type="subcellular location">
    <subcellularLocation>
        <location evidence="1">Membrane</location>
    </subcellularLocation>
</comment>
<dbReference type="OrthoDB" id="5984008at2759"/>
<sequence>GVDSIANNLVATNYPYPEKLNHDFMHYLENLRPENNKRNEWFEKYWEKVFGCHSNENTMKGRECSKNNKVTFPFPMAYNMPIVSVFNAVYAFAFGFVNAWESKCERKPGICGNLRSMSSQTLFKEYVLNVKFNGLNGDKFAFHNNDVDVFMPVIQYQRYLGKYRFRQVGTWHSMTLNNFKLAICDDVQPPYCTPYCESGYRKAEDDVNPCCWKCVKCAKDEIIVDEITCDRCKDGLMPALNKTECVPIDLAFINSNLNEKYDKLSCQMSHLQYELKPNIYSRPNCVV</sequence>
<evidence type="ECO:0000256" key="6">
    <source>
        <dbReference type="SAM" id="Phobius"/>
    </source>
</evidence>
<organism evidence="8 9">
    <name type="scientific">Leptotrombidium deliense</name>
    <dbReference type="NCBI Taxonomy" id="299467"/>
    <lineage>
        <taxon>Eukaryota</taxon>
        <taxon>Metazoa</taxon>
        <taxon>Ecdysozoa</taxon>
        <taxon>Arthropoda</taxon>
        <taxon>Chelicerata</taxon>
        <taxon>Arachnida</taxon>
        <taxon>Acari</taxon>
        <taxon>Acariformes</taxon>
        <taxon>Trombidiformes</taxon>
        <taxon>Prostigmata</taxon>
        <taxon>Anystina</taxon>
        <taxon>Parasitengona</taxon>
        <taxon>Trombiculoidea</taxon>
        <taxon>Trombiculidae</taxon>
        <taxon>Leptotrombidium</taxon>
    </lineage>
</organism>
<accession>A0A443S5X8</accession>
<dbReference type="EMBL" id="NCKV01007412">
    <property type="protein sequence ID" value="RWS22978.1"/>
    <property type="molecule type" value="Genomic_DNA"/>
</dbReference>
<dbReference type="InterPro" id="IPR038550">
    <property type="entry name" value="GPCR_3_9-Cys_sf"/>
</dbReference>
<dbReference type="STRING" id="299467.A0A443S5X8"/>
<evidence type="ECO:0000313" key="9">
    <source>
        <dbReference type="Proteomes" id="UP000288716"/>
    </source>
</evidence>
<keyword evidence="3 6" id="KW-1133">Transmembrane helix</keyword>
<dbReference type="InterPro" id="IPR028082">
    <property type="entry name" value="Peripla_BP_I"/>
</dbReference>
<proteinExistence type="predicted"/>
<evidence type="ECO:0000256" key="1">
    <source>
        <dbReference type="ARBA" id="ARBA00004370"/>
    </source>
</evidence>
<reference evidence="8 9" key="1">
    <citation type="journal article" date="2018" name="Gigascience">
        <title>Genomes of trombidid mites reveal novel predicted allergens and laterally-transferred genes associated with secondary metabolism.</title>
        <authorList>
            <person name="Dong X."/>
            <person name="Chaisiri K."/>
            <person name="Xia D."/>
            <person name="Armstrong S.D."/>
            <person name="Fang Y."/>
            <person name="Donnelly M.J."/>
            <person name="Kadowaki T."/>
            <person name="McGarry J.W."/>
            <person name="Darby A.C."/>
            <person name="Makepeace B.L."/>
        </authorList>
    </citation>
    <scope>NUCLEOTIDE SEQUENCE [LARGE SCALE GENOMIC DNA]</scope>
    <source>
        <strain evidence="8">UoL-UT</strain>
    </source>
</reference>
<keyword evidence="2 6" id="KW-0812">Transmembrane</keyword>
<dbReference type="Gene3D" id="3.40.50.2300">
    <property type="match status" value="1"/>
</dbReference>
<feature type="transmembrane region" description="Helical" evidence="6">
    <location>
        <begin position="76"/>
        <end position="97"/>
    </location>
</feature>
<dbReference type="Proteomes" id="UP000288716">
    <property type="component" value="Unassembled WGS sequence"/>
</dbReference>
<dbReference type="Gene3D" id="2.10.50.30">
    <property type="entry name" value="GPCR, family 3, nine cysteines domain"/>
    <property type="match status" value="1"/>
</dbReference>
<dbReference type="InterPro" id="IPR050726">
    <property type="entry name" value="mGluR"/>
</dbReference>
<feature type="non-terminal residue" evidence="8">
    <location>
        <position position="1"/>
    </location>
</feature>
<keyword evidence="5" id="KW-0325">Glycoprotein</keyword>
<dbReference type="AlphaFoldDB" id="A0A443S5X8"/>
<evidence type="ECO:0000313" key="8">
    <source>
        <dbReference type="EMBL" id="RWS22978.1"/>
    </source>
</evidence>
<evidence type="ECO:0000256" key="3">
    <source>
        <dbReference type="ARBA" id="ARBA00022989"/>
    </source>
</evidence>
<dbReference type="SUPFAM" id="SSF53822">
    <property type="entry name" value="Periplasmic binding protein-like I"/>
    <property type="match status" value="1"/>
</dbReference>
<dbReference type="Pfam" id="PF01094">
    <property type="entry name" value="ANF_receptor"/>
    <property type="match status" value="1"/>
</dbReference>
<dbReference type="VEuPathDB" id="VectorBase:LDEU009062"/>
<dbReference type="InterPro" id="IPR001828">
    <property type="entry name" value="ANF_lig-bd_rcpt"/>
</dbReference>
<dbReference type="PANTHER" id="PTHR24060">
    <property type="entry name" value="METABOTROPIC GLUTAMATE RECEPTOR"/>
    <property type="match status" value="1"/>
</dbReference>